<evidence type="ECO:0000256" key="4">
    <source>
        <dbReference type="ARBA" id="ARBA00022679"/>
    </source>
</evidence>
<evidence type="ECO:0000313" key="8">
    <source>
        <dbReference type="Proteomes" id="UP001165498"/>
    </source>
</evidence>
<evidence type="ECO:0000256" key="3">
    <source>
        <dbReference type="ARBA" id="ARBA00022519"/>
    </source>
</evidence>
<gene>
    <name evidence="7" type="ORF">NM961_05250</name>
</gene>
<keyword evidence="5" id="KW-0472">Membrane</keyword>
<dbReference type="PANTHER" id="PTHR30606">
    <property type="entry name" value="LIPID A BIOSYNTHESIS LAUROYL ACYLTRANSFERASE"/>
    <property type="match status" value="1"/>
</dbReference>
<proteinExistence type="predicted"/>
<dbReference type="Proteomes" id="UP001165498">
    <property type="component" value="Unassembled WGS sequence"/>
</dbReference>
<keyword evidence="3" id="KW-0997">Cell inner membrane</keyword>
<dbReference type="Pfam" id="PF03279">
    <property type="entry name" value="Lip_A_acyltrans"/>
    <property type="match status" value="1"/>
</dbReference>
<evidence type="ECO:0000256" key="1">
    <source>
        <dbReference type="ARBA" id="ARBA00004533"/>
    </source>
</evidence>
<evidence type="ECO:0000256" key="6">
    <source>
        <dbReference type="ARBA" id="ARBA00023315"/>
    </source>
</evidence>
<keyword evidence="8" id="KW-1185">Reference proteome</keyword>
<organism evidence="7 8">
    <name type="scientific">Tahibacter harae</name>
    <dbReference type="NCBI Taxonomy" id="2963937"/>
    <lineage>
        <taxon>Bacteria</taxon>
        <taxon>Pseudomonadati</taxon>
        <taxon>Pseudomonadota</taxon>
        <taxon>Gammaproteobacteria</taxon>
        <taxon>Lysobacterales</taxon>
        <taxon>Rhodanobacteraceae</taxon>
        <taxon>Tahibacter</taxon>
    </lineage>
</organism>
<keyword evidence="2" id="KW-1003">Cell membrane</keyword>
<evidence type="ECO:0000313" key="7">
    <source>
        <dbReference type="EMBL" id="MCQ4164112.1"/>
    </source>
</evidence>
<dbReference type="PIRSF" id="PIRSF026649">
    <property type="entry name" value="MsbB"/>
    <property type="match status" value="1"/>
</dbReference>
<comment type="subcellular location">
    <subcellularLocation>
        <location evidence="1">Cell inner membrane</location>
    </subcellularLocation>
</comment>
<dbReference type="GO" id="GO:0016746">
    <property type="term" value="F:acyltransferase activity"/>
    <property type="evidence" value="ECO:0007669"/>
    <property type="project" value="UniProtKB-KW"/>
</dbReference>
<dbReference type="RefSeq" id="WP_255912332.1">
    <property type="nucleotide sequence ID" value="NZ_JANFQO010000004.1"/>
</dbReference>
<dbReference type="CDD" id="cd07984">
    <property type="entry name" value="LPLAT_LABLAT-like"/>
    <property type="match status" value="1"/>
</dbReference>
<comment type="caution">
    <text evidence="7">The sequence shown here is derived from an EMBL/GenBank/DDBJ whole genome shotgun (WGS) entry which is preliminary data.</text>
</comment>
<protein>
    <submittedName>
        <fullName evidence="7">Lipid A biosynthesis acyltransferase</fullName>
    </submittedName>
</protein>
<reference evidence="7" key="1">
    <citation type="submission" date="2022-07" db="EMBL/GenBank/DDBJ databases">
        <title>Tahibacter sp., a new gammaproteobacterium isolated from the silt sample collected at pig farm.</title>
        <authorList>
            <person name="Chen H."/>
        </authorList>
    </citation>
    <scope>NUCLEOTIDE SEQUENCE</scope>
    <source>
        <strain evidence="7">P2K</strain>
    </source>
</reference>
<name>A0ABT1QPA1_9GAMM</name>
<keyword evidence="4" id="KW-0808">Transferase</keyword>
<dbReference type="PANTHER" id="PTHR30606:SF10">
    <property type="entry name" value="PHOSPHATIDYLINOSITOL MANNOSIDE ACYLTRANSFERASE"/>
    <property type="match status" value="1"/>
</dbReference>
<keyword evidence="6 7" id="KW-0012">Acyltransferase</keyword>
<dbReference type="EMBL" id="JANFQO010000004">
    <property type="protein sequence ID" value="MCQ4164112.1"/>
    <property type="molecule type" value="Genomic_DNA"/>
</dbReference>
<sequence length="307" mass="34823">MRLPVAIVYFLLRLTGLLPLRLLHGLGALAGRLMWWSGGKVRRHTEINLRLVLTQYGEQERQRTARRVLAETGRSITEIARIWGGGPYRALRLVREVDGEELFQEALTSRRGLIVAAPHLGCWELLNFWLCSRTELAIVYRPPRHAWVEPLLLKARGALRPEQVRAEGAGVRTLYKRLQAGGVVGILPDQQPKQGDGEFAPFFGVQALTMVLVSRLAQRTGATVLFAFAERLPRGQGFRIRFRPAPAGIADADLPRAVAALNRGVEDCVNLAFEQYQWHYKRFQYRPGPDEPNPYWVEKSRDQGFRI</sequence>
<evidence type="ECO:0000256" key="5">
    <source>
        <dbReference type="ARBA" id="ARBA00023136"/>
    </source>
</evidence>
<dbReference type="InterPro" id="IPR004960">
    <property type="entry name" value="LipA_acyltrans"/>
</dbReference>
<evidence type="ECO:0000256" key="2">
    <source>
        <dbReference type="ARBA" id="ARBA00022475"/>
    </source>
</evidence>
<accession>A0ABT1QPA1</accession>